<accession>E3R0G4</accession>
<evidence type="ECO:0000256" key="1">
    <source>
        <dbReference type="SAM" id="MobiDB-lite"/>
    </source>
</evidence>
<dbReference type="GeneID" id="24417111"/>
<organism evidence="3">
    <name type="scientific">Colletotrichum graminicola (strain M1.001 / M2 / FGSC 10212)</name>
    <name type="common">Maize anthracnose fungus</name>
    <name type="synonym">Glomerella graminicola</name>
    <dbReference type="NCBI Taxonomy" id="645133"/>
    <lineage>
        <taxon>Eukaryota</taxon>
        <taxon>Fungi</taxon>
        <taxon>Dikarya</taxon>
        <taxon>Ascomycota</taxon>
        <taxon>Pezizomycotina</taxon>
        <taxon>Sordariomycetes</taxon>
        <taxon>Hypocreomycetidae</taxon>
        <taxon>Glomerellales</taxon>
        <taxon>Glomerellaceae</taxon>
        <taxon>Colletotrichum</taxon>
        <taxon>Colletotrichum graminicola species complex</taxon>
    </lineage>
</organism>
<name>E3R0G4_COLGM</name>
<dbReference type="Proteomes" id="UP000008782">
    <property type="component" value="Unassembled WGS sequence"/>
</dbReference>
<dbReference type="VEuPathDB" id="FungiDB:GLRG_11747"/>
<dbReference type="HOGENOM" id="CLU_1660617_0_0_1"/>
<dbReference type="RefSeq" id="XP_008100622.1">
    <property type="nucleotide sequence ID" value="XM_008102431.1"/>
</dbReference>
<keyword evidence="3" id="KW-1185">Reference proteome</keyword>
<feature type="region of interest" description="Disordered" evidence="1">
    <location>
        <begin position="68"/>
        <end position="90"/>
    </location>
</feature>
<gene>
    <name evidence="2" type="ORF">GLRG_11747</name>
</gene>
<protein>
    <submittedName>
        <fullName evidence="2">Uncharacterized protein</fullName>
    </submittedName>
</protein>
<reference evidence="3" key="1">
    <citation type="journal article" date="2012" name="Nat. Genet.">
        <title>Lifestyle transitions in plant pathogenic Colletotrichum fungi deciphered by genome and transcriptome analyses.</title>
        <authorList>
            <person name="O'Connell R.J."/>
            <person name="Thon M.R."/>
            <person name="Hacquard S."/>
            <person name="Amyotte S.G."/>
            <person name="Kleemann J."/>
            <person name="Torres M.F."/>
            <person name="Damm U."/>
            <person name="Buiate E.A."/>
            <person name="Epstein L."/>
            <person name="Alkan N."/>
            <person name="Altmueller J."/>
            <person name="Alvarado-Balderrama L."/>
            <person name="Bauser C.A."/>
            <person name="Becker C."/>
            <person name="Birren B.W."/>
            <person name="Chen Z."/>
            <person name="Choi J."/>
            <person name="Crouch J.A."/>
            <person name="Duvick J.P."/>
            <person name="Farman M.A."/>
            <person name="Gan P."/>
            <person name="Heiman D."/>
            <person name="Henrissat B."/>
            <person name="Howard R.J."/>
            <person name="Kabbage M."/>
            <person name="Koch C."/>
            <person name="Kracher B."/>
            <person name="Kubo Y."/>
            <person name="Law A.D."/>
            <person name="Lebrun M.-H."/>
            <person name="Lee Y.-H."/>
            <person name="Miyara I."/>
            <person name="Moore N."/>
            <person name="Neumann U."/>
            <person name="Nordstroem K."/>
            <person name="Panaccione D.G."/>
            <person name="Panstruga R."/>
            <person name="Place M."/>
            <person name="Proctor R.H."/>
            <person name="Prusky D."/>
            <person name="Rech G."/>
            <person name="Reinhardt R."/>
            <person name="Rollins J.A."/>
            <person name="Rounsley S."/>
            <person name="Schardl C.L."/>
            <person name="Schwartz D.C."/>
            <person name="Shenoy N."/>
            <person name="Shirasu K."/>
            <person name="Sikhakolli U.R."/>
            <person name="Stueber K."/>
            <person name="Sukno S.A."/>
            <person name="Sweigard J.A."/>
            <person name="Takano Y."/>
            <person name="Takahara H."/>
            <person name="Trail F."/>
            <person name="van der Does H.C."/>
            <person name="Voll L.M."/>
            <person name="Will I."/>
            <person name="Young S."/>
            <person name="Zeng Q."/>
            <person name="Zhang J."/>
            <person name="Zhou S."/>
            <person name="Dickman M.B."/>
            <person name="Schulze-Lefert P."/>
            <person name="Ver Loren van Themaat E."/>
            <person name="Ma L.-J."/>
            <person name="Vaillancourt L.J."/>
        </authorList>
    </citation>
    <scope>NUCLEOTIDE SEQUENCE [LARGE SCALE GENOMIC DNA]</scope>
    <source>
        <strain evidence="3">M1.001 / M2 / FGSC 10212</strain>
    </source>
</reference>
<dbReference type="AlphaFoldDB" id="E3R0G4"/>
<evidence type="ECO:0000313" key="2">
    <source>
        <dbReference type="EMBL" id="EFQ36602.1"/>
    </source>
</evidence>
<dbReference type="EMBL" id="GG697444">
    <property type="protein sequence ID" value="EFQ36602.1"/>
    <property type="molecule type" value="Genomic_DNA"/>
</dbReference>
<proteinExistence type="predicted"/>
<evidence type="ECO:0000313" key="3">
    <source>
        <dbReference type="Proteomes" id="UP000008782"/>
    </source>
</evidence>
<sequence>MISDTAGAVITGDKKRPYQQSVLMETRNRLPHRNGRIDALTNFVCSTVWPGDNEIEIDQSRARIQKSQGLAGRVAMSAGEPKRERPMEPGVCPRVRGLPPFDGACDLISAPNQFTDAQAPTGLLVAFPRIQHHHIHDSLQNPALAAGDRLEADAKLVIG</sequence>